<dbReference type="EMBL" id="UZAH01038267">
    <property type="protein sequence ID" value="VDP52646.1"/>
    <property type="molecule type" value="Genomic_DNA"/>
</dbReference>
<sequence>MHFSPAVLTLLLVNVDAHWKWTSSCGSKEVDWQITTYQVAFRDTFPNLVFDCPITLLALKEVQEEVKKDLNLKTSDQSIVSEEEQVVTINGRNYSKFVAKE</sequence>
<keyword evidence="3" id="KW-1185">Reference proteome</keyword>
<dbReference type="WBParaSite" id="HPBE_0002564001-mRNA-1">
    <property type="protein sequence ID" value="HPBE_0002564001-mRNA-1"/>
    <property type="gene ID" value="HPBE_0002564001"/>
</dbReference>
<feature type="chain" id="PRO_5044552211" evidence="1">
    <location>
        <begin position="18"/>
        <end position="101"/>
    </location>
</feature>
<feature type="signal peptide" evidence="1">
    <location>
        <begin position="1"/>
        <end position="17"/>
    </location>
</feature>
<accession>A0A183GSH0</accession>
<evidence type="ECO:0000313" key="3">
    <source>
        <dbReference type="Proteomes" id="UP000050761"/>
    </source>
</evidence>
<organism evidence="3 4">
    <name type="scientific">Heligmosomoides polygyrus</name>
    <name type="common">Parasitic roundworm</name>
    <dbReference type="NCBI Taxonomy" id="6339"/>
    <lineage>
        <taxon>Eukaryota</taxon>
        <taxon>Metazoa</taxon>
        <taxon>Ecdysozoa</taxon>
        <taxon>Nematoda</taxon>
        <taxon>Chromadorea</taxon>
        <taxon>Rhabditida</taxon>
        <taxon>Rhabditina</taxon>
        <taxon>Rhabditomorpha</taxon>
        <taxon>Strongyloidea</taxon>
        <taxon>Heligmosomidae</taxon>
        <taxon>Heligmosomoides</taxon>
    </lineage>
</organism>
<protein>
    <submittedName>
        <fullName evidence="4">Secreted protein</fullName>
    </submittedName>
</protein>
<evidence type="ECO:0000313" key="4">
    <source>
        <dbReference type="WBParaSite" id="HPBE_0002564001-mRNA-1"/>
    </source>
</evidence>
<evidence type="ECO:0000256" key="1">
    <source>
        <dbReference type="SAM" id="SignalP"/>
    </source>
</evidence>
<name>A0A183GSH0_HELPZ</name>
<keyword evidence="1" id="KW-0732">Signal</keyword>
<evidence type="ECO:0000313" key="2">
    <source>
        <dbReference type="EMBL" id="VDP52646.1"/>
    </source>
</evidence>
<dbReference type="AlphaFoldDB" id="A0A183GSH0"/>
<gene>
    <name evidence="2" type="ORF">HPBE_LOCUS25638</name>
</gene>
<reference evidence="4" key="2">
    <citation type="submission" date="2019-09" db="UniProtKB">
        <authorList>
            <consortium name="WormBaseParasite"/>
        </authorList>
    </citation>
    <scope>IDENTIFICATION</scope>
</reference>
<proteinExistence type="predicted"/>
<reference evidence="2 3" key="1">
    <citation type="submission" date="2018-11" db="EMBL/GenBank/DDBJ databases">
        <authorList>
            <consortium name="Pathogen Informatics"/>
        </authorList>
    </citation>
    <scope>NUCLEOTIDE SEQUENCE [LARGE SCALE GENOMIC DNA]</scope>
</reference>
<dbReference type="Proteomes" id="UP000050761">
    <property type="component" value="Unassembled WGS sequence"/>
</dbReference>
<accession>A0A3P8IB36</accession>